<name>A0ABQ3WSZ9_9ACTN</name>
<dbReference type="Pfam" id="PF14433">
    <property type="entry name" value="SUKH-3"/>
    <property type="match status" value="1"/>
</dbReference>
<evidence type="ECO:0000313" key="1">
    <source>
        <dbReference type="EMBL" id="GID49304.1"/>
    </source>
</evidence>
<reference evidence="1" key="1">
    <citation type="submission" date="2021-01" db="EMBL/GenBank/DDBJ databases">
        <title>Whole genome shotgun sequence of Actinoplanes capillaceus NBRC 16408.</title>
        <authorList>
            <person name="Komaki H."/>
            <person name="Tamura T."/>
        </authorList>
    </citation>
    <scope>NUCLEOTIDE SEQUENCE [LARGE SCALE GENOMIC DNA]</scope>
    <source>
        <strain evidence="1">NBRC 16408</strain>
    </source>
</reference>
<sequence length="391" mass="41798">MGGMAITRTDAEDLARKWVEDVCPGAEAVLYEFARGWVISARTHGGHGPPSMILDRDTGELVIGGTLPPADLAAWYMRDFQPAPAPAGPRRYPATMSRLTIAGRSRVALSLRSDTDQPLHPAVATFFGTMPAHYRERAAERSSEAVVFSELFHAEENGRRAAGLPLMALPELRELVRGARLETYRIREEGDPLSGSRLRSGRPVLLFLDYLGLGPDAAAQGQEGLPPRFVSEPGAAAGAGPASSWGFSGQVAEVLRGAGWSAERRIENHSGYGVSHRIFAAAARALAEFAGLYVTQDGAGVALRRRMFAVDPCMAAETVETLEAFGQVLGVPLFPLGVEGDGEAVLAIDERGRVFSLDHGGEWYLGADMGAALTTLITGTLPPRVHDDGTW</sequence>
<evidence type="ECO:0008006" key="2">
    <source>
        <dbReference type="Google" id="ProtNLM"/>
    </source>
</evidence>
<comment type="caution">
    <text evidence="1">The sequence shown here is derived from an EMBL/GenBank/DDBJ whole genome shotgun (WGS) entry which is preliminary data.</text>
</comment>
<organism evidence="1">
    <name type="scientific">Actinoplanes campanulatus</name>
    <dbReference type="NCBI Taxonomy" id="113559"/>
    <lineage>
        <taxon>Bacteria</taxon>
        <taxon>Bacillati</taxon>
        <taxon>Actinomycetota</taxon>
        <taxon>Actinomycetes</taxon>
        <taxon>Micromonosporales</taxon>
        <taxon>Micromonosporaceae</taxon>
        <taxon>Actinoplanes</taxon>
    </lineage>
</organism>
<accession>A0ABQ3WSZ9</accession>
<gene>
    <name evidence="1" type="ORF">Aca07nite_65790</name>
</gene>
<dbReference type="EMBL" id="BOMF01000126">
    <property type="protein sequence ID" value="GID49304.1"/>
    <property type="molecule type" value="Genomic_DNA"/>
</dbReference>
<protein>
    <recommendedName>
        <fullName evidence="2">SUKH-3 immunity protein</fullName>
    </recommendedName>
</protein>
<dbReference type="InterPro" id="IPR025850">
    <property type="entry name" value="SUKH-3"/>
</dbReference>
<proteinExistence type="predicted"/>